<name>A0A445AGK7_ARAHY</name>
<feature type="coiled-coil region" evidence="5">
    <location>
        <begin position="77"/>
        <end position="111"/>
    </location>
</feature>
<keyword evidence="2 4" id="KW-0863">Zinc-finger</keyword>
<dbReference type="Proteomes" id="UP000289738">
    <property type="component" value="Chromosome B02"/>
</dbReference>
<reference evidence="8 9" key="1">
    <citation type="submission" date="2019-01" db="EMBL/GenBank/DDBJ databases">
        <title>Sequencing of cultivated peanut Arachis hypogaea provides insights into genome evolution and oil improvement.</title>
        <authorList>
            <person name="Chen X."/>
        </authorList>
    </citation>
    <scope>NUCLEOTIDE SEQUENCE [LARGE SCALE GENOMIC DNA]</scope>
    <source>
        <strain evidence="9">cv. Fuhuasheng</strain>
        <tissue evidence="8">Leaves</tissue>
    </source>
</reference>
<feature type="domain" description="GRF-type" evidence="7">
    <location>
        <begin position="19"/>
        <end position="61"/>
    </location>
</feature>
<keyword evidence="3" id="KW-0862">Zinc</keyword>
<evidence type="ECO:0000256" key="1">
    <source>
        <dbReference type="ARBA" id="ARBA00022723"/>
    </source>
</evidence>
<dbReference type="AlphaFoldDB" id="A0A445AGK7"/>
<keyword evidence="6" id="KW-0812">Transmembrane</keyword>
<dbReference type="GO" id="GO:0008270">
    <property type="term" value="F:zinc ion binding"/>
    <property type="evidence" value="ECO:0007669"/>
    <property type="project" value="UniProtKB-KW"/>
</dbReference>
<feature type="transmembrane region" description="Helical" evidence="6">
    <location>
        <begin position="138"/>
        <end position="167"/>
    </location>
</feature>
<evidence type="ECO:0000256" key="2">
    <source>
        <dbReference type="ARBA" id="ARBA00022771"/>
    </source>
</evidence>
<dbReference type="Pfam" id="PF06839">
    <property type="entry name" value="Zn_ribbon_GRF"/>
    <property type="match status" value="1"/>
</dbReference>
<organism evidence="8 9">
    <name type="scientific">Arachis hypogaea</name>
    <name type="common">Peanut</name>
    <dbReference type="NCBI Taxonomy" id="3818"/>
    <lineage>
        <taxon>Eukaryota</taxon>
        <taxon>Viridiplantae</taxon>
        <taxon>Streptophyta</taxon>
        <taxon>Embryophyta</taxon>
        <taxon>Tracheophyta</taxon>
        <taxon>Spermatophyta</taxon>
        <taxon>Magnoliopsida</taxon>
        <taxon>eudicotyledons</taxon>
        <taxon>Gunneridae</taxon>
        <taxon>Pentapetalae</taxon>
        <taxon>rosids</taxon>
        <taxon>fabids</taxon>
        <taxon>Fabales</taxon>
        <taxon>Fabaceae</taxon>
        <taxon>Papilionoideae</taxon>
        <taxon>50 kb inversion clade</taxon>
        <taxon>dalbergioids sensu lato</taxon>
        <taxon>Dalbergieae</taxon>
        <taxon>Pterocarpus clade</taxon>
        <taxon>Arachis</taxon>
    </lineage>
</organism>
<keyword evidence="6" id="KW-0472">Membrane</keyword>
<sequence length="239" mass="27529">MQGSSSISSSSVDALMPRCHCGVRSPIRTAWKCDYPGRRFYGCSGYETTRKCSFFQWYDPEPPARYSDVIRRFLETNEGIISENTELKKTRQELLDELRRLQQSVHETRAKLEATVAASMAMEDNMLASVATTRKRGVVIIVLISVIVFVDLSALALCFQSNWIIFISRMHSTKYNKPRYTSIHSKSIILKYPEYKQRLHLVHTYSRRIYGVTAYLPHMRLNHTSGRSIKELVNSPPQL</sequence>
<evidence type="ECO:0000256" key="6">
    <source>
        <dbReference type="SAM" id="Phobius"/>
    </source>
</evidence>
<evidence type="ECO:0000313" key="9">
    <source>
        <dbReference type="Proteomes" id="UP000289738"/>
    </source>
</evidence>
<evidence type="ECO:0000259" key="7">
    <source>
        <dbReference type="PROSITE" id="PS51999"/>
    </source>
</evidence>
<evidence type="ECO:0000256" key="5">
    <source>
        <dbReference type="SAM" id="Coils"/>
    </source>
</evidence>
<dbReference type="PROSITE" id="PS51999">
    <property type="entry name" value="ZF_GRF"/>
    <property type="match status" value="1"/>
</dbReference>
<evidence type="ECO:0000313" key="8">
    <source>
        <dbReference type="EMBL" id="RYR25569.1"/>
    </source>
</evidence>
<evidence type="ECO:0000256" key="3">
    <source>
        <dbReference type="ARBA" id="ARBA00022833"/>
    </source>
</evidence>
<gene>
    <name evidence="8" type="ORF">Ahy_B02g059380</name>
</gene>
<keyword evidence="1" id="KW-0479">Metal-binding</keyword>
<protein>
    <recommendedName>
        <fullName evidence="7">GRF-type domain-containing protein</fullName>
    </recommendedName>
</protein>
<keyword evidence="6" id="KW-1133">Transmembrane helix</keyword>
<dbReference type="EMBL" id="SDMP01000012">
    <property type="protein sequence ID" value="RYR25569.1"/>
    <property type="molecule type" value="Genomic_DNA"/>
</dbReference>
<keyword evidence="9" id="KW-1185">Reference proteome</keyword>
<evidence type="ECO:0000256" key="4">
    <source>
        <dbReference type="PROSITE-ProRule" id="PRU01343"/>
    </source>
</evidence>
<comment type="caution">
    <text evidence="8">The sequence shown here is derived from an EMBL/GenBank/DDBJ whole genome shotgun (WGS) entry which is preliminary data.</text>
</comment>
<accession>A0A445AGK7</accession>
<keyword evidence="5" id="KW-0175">Coiled coil</keyword>
<dbReference type="PANTHER" id="PTHR33248">
    <property type="entry name" value="ZINC ION-BINDING PROTEIN"/>
    <property type="match status" value="1"/>
</dbReference>
<proteinExistence type="predicted"/>
<dbReference type="InterPro" id="IPR010666">
    <property type="entry name" value="Znf_GRF"/>
</dbReference>